<dbReference type="SUPFAM" id="SSF50965">
    <property type="entry name" value="Galactose oxidase, central domain"/>
    <property type="match status" value="1"/>
</dbReference>
<dbReference type="InterPro" id="IPR011043">
    <property type="entry name" value="Gal_Oxase/kelch_b-propeller"/>
</dbReference>
<comment type="caution">
    <text evidence="3">The sequence shown here is derived from an EMBL/GenBank/DDBJ whole genome shotgun (WGS) entry which is preliminary data.</text>
</comment>
<dbReference type="Gene3D" id="2.120.10.80">
    <property type="entry name" value="Kelch-type beta propeller"/>
    <property type="match status" value="1"/>
</dbReference>
<reference evidence="3 4" key="1">
    <citation type="journal article" date="2018" name="Nat. Ecol. Evol.">
        <title>Genomic signatures of mitonuclear coevolution across populations of Tigriopus californicus.</title>
        <authorList>
            <person name="Barreto F.S."/>
            <person name="Watson E.T."/>
            <person name="Lima T.G."/>
            <person name="Willett C.S."/>
            <person name="Edmands S."/>
            <person name="Li W."/>
            <person name="Burton R.S."/>
        </authorList>
    </citation>
    <scope>NUCLEOTIDE SEQUENCE [LARGE SCALE GENOMIC DNA]</scope>
    <source>
        <strain evidence="3 4">San Diego</strain>
    </source>
</reference>
<keyword evidence="1" id="KW-0880">Kelch repeat</keyword>
<name>A0A553PMN4_TIGCA</name>
<dbReference type="InterPro" id="IPR015915">
    <property type="entry name" value="Kelch-typ_b-propeller"/>
</dbReference>
<organism evidence="3 4">
    <name type="scientific">Tigriopus californicus</name>
    <name type="common">Marine copepod</name>
    <dbReference type="NCBI Taxonomy" id="6832"/>
    <lineage>
        <taxon>Eukaryota</taxon>
        <taxon>Metazoa</taxon>
        <taxon>Ecdysozoa</taxon>
        <taxon>Arthropoda</taxon>
        <taxon>Crustacea</taxon>
        <taxon>Multicrustacea</taxon>
        <taxon>Hexanauplia</taxon>
        <taxon>Copepoda</taxon>
        <taxon>Harpacticoida</taxon>
        <taxon>Harpacticidae</taxon>
        <taxon>Tigriopus</taxon>
    </lineage>
</organism>
<dbReference type="SMART" id="SM00612">
    <property type="entry name" value="Kelch"/>
    <property type="match status" value="2"/>
</dbReference>
<gene>
    <name evidence="3" type="ORF">TCAL_05004</name>
</gene>
<feature type="chain" id="PRO_5022125757" evidence="2">
    <location>
        <begin position="20"/>
        <end position="373"/>
    </location>
</feature>
<evidence type="ECO:0000313" key="4">
    <source>
        <dbReference type="Proteomes" id="UP000318571"/>
    </source>
</evidence>
<dbReference type="InterPro" id="IPR006652">
    <property type="entry name" value="Kelch_1"/>
</dbReference>
<feature type="signal peptide" evidence="2">
    <location>
        <begin position="1"/>
        <end position="19"/>
    </location>
</feature>
<dbReference type="EMBL" id="VCGU01000003">
    <property type="protein sequence ID" value="TRY78948.1"/>
    <property type="molecule type" value="Genomic_DNA"/>
</dbReference>
<keyword evidence="2" id="KW-0732">Signal</keyword>
<dbReference type="AlphaFoldDB" id="A0A553PMN4"/>
<sequence length="373" mass="41750">MIRVVFFVSVSVLATHTLGCDPPKIENGRIECNSDEDTCLVTCDFAYITSDKIEFYCDDPGLKAVQCVRPMTILIGGESALFDALDDVELISTKAQLRDRKIAMFPYGIVAPMVFWTDGVLMACGGRRPEGRAKSYEKSCWIYEPCENEWKQTIALTQPRSNGVGVVDFRGKPLVYGGMNENETTMTSELWNTTSPEIYWIQGPVLEERKMGHCGLSAKGGQKALLTGGYPTYLSQETFDMSSEAHDYVLNLIHKRWYHACGSYHGLLGEHFIVAGGLNEHLLAIDTVEIWNPLLHYWTEGPSLPESRSCGGMTILDGFPTILAGKSFLPQTSAMRLNVLEDMWDYWDFELKTGRNYPGLASIPETLFDRCLT</sequence>
<evidence type="ECO:0000256" key="2">
    <source>
        <dbReference type="SAM" id="SignalP"/>
    </source>
</evidence>
<dbReference type="Proteomes" id="UP000318571">
    <property type="component" value="Chromosome 11"/>
</dbReference>
<keyword evidence="4" id="KW-1185">Reference proteome</keyword>
<evidence type="ECO:0000256" key="1">
    <source>
        <dbReference type="ARBA" id="ARBA00022441"/>
    </source>
</evidence>
<accession>A0A553PMN4</accession>
<proteinExistence type="predicted"/>
<evidence type="ECO:0000313" key="3">
    <source>
        <dbReference type="EMBL" id="TRY78948.1"/>
    </source>
</evidence>
<dbReference type="STRING" id="6832.A0A553PMN4"/>
<protein>
    <submittedName>
        <fullName evidence="3">Uncharacterized protein</fullName>
    </submittedName>
</protein>